<dbReference type="RefSeq" id="WP_150968174.1">
    <property type="nucleotide sequence ID" value="NZ_VZDO01000002.1"/>
</dbReference>
<evidence type="ECO:0000313" key="2">
    <source>
        <dbReference type="EMBL" id="KAB0681914.1"/>
    </source>
</evidence>
<evidence type="ECO:0000256" key="1">
    <source>
        <dbReference type="SAM" id="MobiDB-lite"/>
    </source>
</evidence>
<comment type="caution">
    <text evidence="2">The sequence shown here is derived from an EMBL/GenBank/DDBJ whole genome shotgun (WGS) entry which is preliminary data.</text>
</comment>
<evidence type="ECO:0000313" key="3">
    <source>
        <dbReference type="Proteomes" id="UP000432089"/>
    </source>
</evidence>
<feature type="region of interest" description="Disordered" evidence="1">
    <location>
        <begin position="40"/>
        <end position="74"/>
    </location>
</feature>
<gene>
    <name evidence="2" type="ORF">F6X38_03595</name>
</gene>
<keyword evidence="3" id="KW-1185">Reference proteome</keyword>
<feature type="region of interest" description="Disordered" evidence="1">
    <location>
        <begin position="1"/>
        <end position="22"/>
    </location>
</feature>
<organism evidence="2 3">
    <name type="scientific">Plantimonas leprariae</name>
    <dbReference type="NCBI Taxonomy" id="2615207"/>
    <lineage>
        <taxon>Bacteria</taxon>
        <taxon>Pseudomonadati</taxon>
        <taxon>Pseudomonadota</taxon>
        <taxon>Alphaproteobacteria</taxon>
        <taxon>Hyphomicrobiales</taxon>
        <taxon>Aurantimonadaceae</taxon>
        <taxon>Plantimonas</taxon>
    </lineage>
</organism>
<proteinExistence type="predicted"/>
<feature type="compositionally biased region" description="Basic and acidic residues" evidence="1">
    <location>
        <begin position="53"/>
        <end position="74"/>
    </location>
</feature>
<dbReference type="Proteomes" id="UP000432089">
    <property type="component" value="Unassembled WGS sequence"/>
</dbReference>
<protein>
    <submittedName>
        <fullName evidence="2">Uncharacterized protein</fullName>
    </submittedName>
</protein>
<dbReference type="EMBL" id="VZDO01000002">
    <property type="protein sequence ID" value="KAB0681914.1"/>
    <property type="molecule type" value="Genomic_DNA"/>
</dbReference>
<reference evidence="2 3" key="1">
    <citation type="submission" date="2019-09" db="EMBL/GenBank/DDBJ databases">
        <title>YIM 132180 draft genome.</title>
        <authorList>
            <person name="Zhang K."/>
        </authorList>
    </citation>
    <scope>NUCLEOTIDE SEQUENCE [LARGE SCALE GENOMIC DNA]</scope>
    <source>
        <strain evidence="2 3">YIM 132180</strain>
    </source>
</reference>
<dbReference type="AlphaFoldDB" id="A0A7V7PS53"/>
<sequence length="74" mass="8086">MTDVSQLAVHVNRGPNTAPRGSEEFCRTYAQQTAVSRIEAARNGNGGGANGFDRLRAEQEGDRAYERCRSGRTN</sequence>
<name>A0A7V7PS53_9HYPH</name>
<accession>A0A7V7PS53</accession>